<dbReference type="PANTHER" id="PTHR30575">
    <property type="entry name" value="PEPTIDASE M20"/>
    <property type="match status" value="1"/>
</dbReference>
<sequence length="478" mass="50336">MTQNSERLWDLIDGRWAAYAELSDRIWDVPELNYTETHAAGLHAAMLEREGFRVTTGIAGLPTAMVGEAGEGGPVIAILGEYDALPGLSQQAGVDTPTPVEAGGHGHGCGHNMLGAASLLAAAAIKDWLAETGRPGRVRYYGCPAEEGGSAKTFMARDGVFSDVDVAICWHPAAFTGVNAPVSLACSEMDFHFTGRASHAAASPELGRSALDAVELMNVGVNYMREHMPSSARVHYAIVDGGGIAANVVQAKATVRYLIRARELADMHTLVARVRKIAEGATLMTETSVKVTVLSGDANLIGNGPLEQAMHQAIVRLGPVPFDAADQAFAARFRATLSAEEISAAYKRAGLPVTQPNPLSETIIPPDAWSADFVGSTDVGSVSWVVPTVQARVACYAVGTPGHSWQLVAQGKAPAAHKGMTHAAKIMATTAGDLFADEVTIARARREFEAWRAGTPFLSPLPADAVPPLDMAKASKAR</sequence>
<reference evidence="3 4" key="1">
    <citation type="submission" date="2019-02" db="EMBL/GenBank/DDBJ databases">
        <title>Siculibacillus lacustris gen. nov., sp. nov., a new rosette-forming bacterium isolated from a freshwater crater lake (Lake St. Ana, Romania).</title>
        <authorList>
            <person name="Felfoldi T."/>
            <person name="Marton Z."/>
            <person name="Szabo A."/>
            <person name="Mentes A."/>
            <person name="Boka K."/>
            <person name="Marialigeti K."/>
            <person name="Mathe I."/>
            <person name="Koncz M."/>
            <person name="Schumann P."/>
            <person name="Toth E."/>
        </authorList>
    </citation>
    <scope>NUCLEOTIDE SEQUENCE [LARGE SCALE GENOMIC DNA]</scope>
    <source>
        <strain evidence="3 4">SA-279</strain>
    </source>
</reference>
<dbReference type="FunFam" id="3.30.70.360:FF:000004">
    <property type="entry name" value="Peptidase M20 domain-containing protein 2"/>
    <property type="match status" value="1"/>
</dbReference>
<feature type="domain" description="Peptidase M20 dimerisation" evidence="2">
    <location>
        <begin position="189"/>
        <end position="279"/>
    </location>
</feature>
<proteinExistence type="predicted"/>
<dbReference type="InterPro" id="IPR052030">
    <property type="entry name" value="Peptidase_M20/M20A_hydrolases"/>
</dbReference>
<dbReference type="GO" id="GO:0005737">
    <property type="term" value="C:cytoplasm"/>
    <property type="evidence" value="ECO:0007669"/>
    <property type="project" value="TreeGrafter"/>
</dbReference>
<dbReference type="Pfam" id="PF01546">
    <property type="entry name" value="Peptidase_M20"/>
    <property type="match status" value="1"/>
</dbReference>
<evidence type="ECO:0000259" key="2">
    <source>
        <dbReference type="Pfam" id="PF07687"/>
    </source>
</evidence>
<dbReference type="Gene3D" id="3.30.70.360">
    <property type="match status" value="1"/>
</dbReference>
<dbReference type="GO" id="GO:0016805">
    <property type="term" value="F:dipeptidase activity"/>
    <property type="evidence" value="ECO:0007669"/>
    <property type="project" value="TreeGrafter"/>
</dbReference>
<dbReference type="InterPro" id="IPR017439">
    <property type="entry name" value="Amidohydrolase"/>
</dbReference>
<dbReference type="PANTHER" id="PTHR30575:SF0">
    <property type="entry name" value="XAA-ARG DIPEPTIDASE"/>
    <property type="match status" value="1"/>
</dbReference>
<dbReference type="GO" id="GO:0071713">
    <property type="term" value="F:para-aminobenzoyl-glutamate hydrolase activity"/>
    <property type="evidence" value="ECO:0007669"/>
    <property type="project" value="TreeGrafter"/>
</dbReference>
<keyword evidence="1 3" id="KW-0378">Hydrolase</keyword>
<accession>A0A4Q9VQF6</accession>
<dbReference type="InterPro" id="IPR036264">
    <property type="entry name" value="Bact_exopeptidase_dim_dom"/>
</dbReference>
<dbReference type="EMBL" id="SJFN01000013">
    <property type="protein sequence ID" value="TBW38039.1"/>
    <property type="molecule type" value="Genomic_DNA"/>
</dbReference>
<dbReference type="NCBIfam" id="TIGR01891">
    <property type="entry name" value="amidohydrolases"/>
    <property type="match status" value="1"/>
</dbReference>
<dbReference type="RefSeq" id="WP_131309373.1">
    <property type="nucleotide sequence ID" value="NZ_SJFN01000013.1"/>
</dbReference>
<dbReference type="AlphaFoldDB" id="A0A4Q9VQF6"/>
<evidence type="ECO:0000256" key="1">
    <source>
        <dbReference type="ARBA" id="ARBA00022801"/>
    </source>
</evidence>
<dbReference type="SUPFAM" id="SSF53187">
    <property type="entry name" value="Zn-dependent exopeptidases"/>
    <property type="match status" value="1"/>
</dbReference>
<gene>
    <name evidence="3" type="ORF">EYW49_10585</name>
</gene>
<dbReference type="Proteomes" id="UP000292781">
    <property type="component" value="Unassembled WGS sequence"/>
</dbReference>
<evidence type="ECO:0000313" key="4">
    <source>
        <dbReference type="Proteomes" id="UP000292781"/>
    </source>
</evidence>
<name>A0A4Q9VQF6_9HYPH</name>
<dbReference type="SUPFAM" id="SSF55031">
    <property type="entry name" value="Bacterial exopeptidase dimerisation domain"/>
    <property type="match status" value="1"/>
</dbReference>
<dbReference type="GO" id="GO:0046657">
    <property type="term" value="P:folic acid catabolic process"/>
    <property type="evidence" value="ECO:0007669"/>
    <property type="project" value="TreeGrafter"/>
</dbReference>
<dbReference type="PIRSF" id="PIRSF037227">
    <property type="entry name" value="Aminobenzoyl-glu_utiliz_pB"/>
    <property type="match status" value="1"/>
</dbReference>
<dbReference type="OrthoDB" id="9781032at2"/>
<dbReference type="InterPro" id="IPR017145">
    <property type="entry name" value="Aminobenzoyl-glu_utiliz_pB"/>
</dbReference>
<dbReference type="Gene3D" id="3.40.630.10">
    <property type="entry name" value="Zn peptidases"/>
    <property type="match status" value="1"/>
</dbReference>
<dbReference type="InterPro" id="IPR011650">
    <property type="entry name" value="Peptidase_M20_dimer"/>
</dbReference>
<evidence type="ECO:0000313" key="3">
    <source>
        <dbReference type="EMBL" id="TBW38039.1"/>
    </source>
</evidence>
<organism evidence="3 4">
    <name type="scientific">Siculibacillus lacustris</name>
    <dbReference type="NCBI Taxonomy" id="1549641"/>
    <lineage>
        <taxon>Bacteria</taxon>
        <taxon>Pseudomonadati</taxon>
        <taxon>Pseudomonadota</taxon>
        <taxon>Alphaproteobacteria</taxon>
        <taxon>Hyphomicrobiales</taxon>
        <taxon>Ancalomicrobiaceae</taxon>
        <taxon>Siculibacillus</taxon>
    </lineage>
</organism>
<comment type="caution">
    <text evidence="3">The sequence shown here is derived from an EMBL/GenBank/DDBJ whole genome shotgun (WGS) entry which is preliminary data.</text>
</comment>
<keyword evidence="4" id="KW-1185">Reference proteome</keyword>
<protein>
    <submittedName>
        <fullName evidence="3">Amidohydrolase</fullName>
    </submittedName>
</protein>
<dbReference type="Pfam" id="PF07687">
    <property type="entry name" value="M20_dimer"/>
    <property type="match status" value="1"/>
</dbReference>
<dbReference type="InterPro" id="IPR002933">
    <property type="entry name" value="Peptidase_M20"/>
</dbReference>